<sequence>MSTFHVPTSNLRRIHLTLTLALVLVAALGIFFVREVVALQTAMDKLRDNDQARVEVRSVLVDLLDAETGQRGFILTGQESYLTPYYRGKNHIRESIRRVQQSAGAEDERVKDLPKILQLAERKLEELDRTVVLKKQQDHAGALAVVMGGYGKATMDEATQLIQRNIEQLRRQRDENIDRLDARLRRAAVLLVLILATVSALAAHAWRSLSKAVAVNNRLAQTLSREASNDALTGLPNRRFFDRWARQLVNRSRRDKGAFTLLLIDLDGFKKVNDTLGHLVGDDVLKEAARRLQASLRGGELLARLGGDEFGLLIEGTIARTDLEKLGRRLIDSLSPRLHHRLADGAVGASIGVSCFPHNGDDIDALTEAADGALYRSKEGGRGMVSFAHIGSNDMIKARPDGRA</sequence>
<evidence type="ECO:0000256" key="1">
    <source>
        <dbReference type="SAM" id="Coils"/>
    </source>
</evidence>
<gene>
    <name evidence="4" type="ORF">ACFPO9_04355</name>
</gene>
<dbReference type="InterPro" id="IPR052163">
    <property type="entry name" value="DGC-Regulatory_Protein"/>
</dbReference>
<dbReference type="SUPFAM" id="SSF55073">
    <property type="entry name" value="Nucleotide cyclase"/>
    <property type="match status" value="1"/>
</dbReference>
<comment type="caution">
    <text evidence="4">The sequence shown here is derived from an EMBL/GenBank/DDBJ whole genome shotgun (WGS) entry which is preliminary data.</text>
</comment>
<dbReference type="Pfam" id="PF05227">
    <property type="entry name" value="CHASE3"/>
    <property type="match status" value="1"/>
</dbReference>
<dbReference type="InterPro" id="IPR007891">
    <property type="entry name" value="CHASE3"/>
</dbReference>
<keyword evidence="2" id="KW-0472">Membrane</keyword>
<dbReference type="InterPro" id="IPR043128">
    <property type="entry name" value="Rev_trsase/Diguanyl_cyclase"/>
</dbReference>
<evidence type="ECO:0000313" key="5">
    <source>
        <dbReference type="Proteomes" id="UP001596086"/>
    </source>
</evidence>
<feature type="transmembrane region" description="Helical" evidence="2">
    <location>
        <begin position="14"/>
        <end position="33"/>
    </location>
</feature>
<dbReference type="Pfam" id="PF00990">
    <property type="entry name" value="GGDEF"/>
    <property type="match status" value="1"/>
</dbReference>
<feature type="domain" description="GGDEF" evidence="3">
    <location>
        <begin position="257"/>
        <end position="390"/>
    </location>
</feature>
<dbReference type="GO" id="GO:0052621">
    <property type="term" value="F:diguanylate cyclase activity"/>
    <property type="evidence" value="ECO:0007669"/>
    <property type="project" value="UniProtKB-EC"/>
</dbReference>
<name>A0ABW0RSC2_9BURK</name>
<dbReference type="CDD" id="cd01949">
    <property type="entry name" value="GGDEF"/>
    <property type="match status" value="1"/>
</dbReference>
<reference evidence="5" key="1">
    <citation type="journal article" date="2019" name="Int. J. Syst. Evol. Microbiol.">
        <title>The Global Catalogue of Microorganisms (GCM) 10K type strain sequencing project: providing services to taxonomists for standard genome sequencing and annotation.</title>
        <authorList>
            <consortium name="The Broad Institute Genomics Platform"/>
            <consortium name="The Broad Institute Genome Sequencing Center for Infectious Disease"/>
            <person name="Wu L."/>
            <person name="Ma J."/>
        </authorList>
    </citation>
    <scope>NUCLEOTIDE SEQUENCE [LARGE SCALE GENOMIC DNA]</scope>
    <source>
        <strain evidence="5">CGMCC 4.5798</strain>
    </source>
</reference>
<dbReference type="InterPro" id="IPR029787">
    <property type="entry name" value="Nucleotide_cyclase"/>
</dbReference>
<feature type="transmembrane region" description="Helical" evidence="2">
    <location>
        <begin position="187"/>
        <end position="206"/>
    </location>
</feature>
<proteinExistence type="predicted"/>
<dbReference type="PANTHER" id="PTHR46663:SF2">
    <property type="entry name" value="GGDEF DOMAIN-CONTAINING PROTEIN"/>
    <property type="match status" value="1"/>
</dbReference>
<keyword evidence="4" id="KW-0548">Nucleotidyltransferase</keyword>
<dbReference type="Proteomes" id="UP001596086">
    <property type="component" value="Unassembled WGS sequence"/>
</dbReference>
<keyword evidence="5" id="KW-1185">Reference proteome</keyword>
<keyword evidence="1" id="KW-0175">Coiled coil</keyword>
<evidence type="ECO:0000259" key="3">
    <source>
        <dbReference type="PROSITE" id="PS50887"/>
    </source>
</evidence>
<dbReference type="InterPro" id="IPR000160">
    <property type="entry name" value="GGDEF_dom"/>
</dbReference>
<organism evidence="4 5">
    <name type="scientific">Massilia aerilata</name>
    <dbReference type="NCBI Taxonomy" id="453817"/>
    <lineage>
        <taxon>Bacteria</taxon>
        <taxon>Pseudomonadati</taxon>
        <taxon>Pseudomonadota</taxon>
        <taxon>Betaproteobacteria</taxon>
        <taxon>Burkholderiales</taxon>
        <taxon>Oxalobacteraceae</taxon>
        <taxon>Telluria group</taxon>
        <taxon>Massilia</taxon>
    </lineage>
</organism>
<evidence type="ECO:0000256" key="2">
    <source>
        <dbReference type="SAM" id="Phobius"/>
    </source>
</evidence>
<dbReference type="PROSITE" id="PS50887">
    <property type="entry name" value="GGDEF"/>
    <property type="match status" value="1"/>
</dbReference>
<keyword evidence="4" id="KW-0808">Transferase</keyword>
<keyword evidence="2" id="KW-1133">Transmembrane helix</keyword>
<dbReference type="NCBIfam" id="TIGR00254">
    <property type="entry name" value="GGDEF"/>
    <property type="match status" value="1"/>
</dbReference>
<dbReference type="PANTHER" id="PTHR46663">
    <property type="entry name" value="DIGUANYLATE CYCLASE DGCT-RELATED"/>
    <property type="match status" value="1"/>
</dbReference>
<feature type="coiled-coil region" evidence="1">
    <location>
        <begin position="117"/>
        <end position="175"/>
    </location>
</feature>
<dbReference type="SMART" id="SM00267">
    <property type="entry name" value="GGDEF"/>
    <property type="match status" value="1"/>
</dbReference>
<dbReference type="EC" id="2.7.7.65" evidence="4"/>
<dbReference type="CDD" id="cd19410">
    <property type="entry name" value="HK9-like_sensor"/>
    <property type="match status" value="1"/>
</dbReference>
<dbReference type="EMBL" id="JBHSMZ010000002">
    <property type="protein sequence ID" value="MFC5547744.1"/>
    <property type="molecule type" value="Genomic_DNA"/>
</dbReference>
<protein>
    <submittedName>
        <fullName evidence="4">Diguanylate cyclase domain-containing protein</fullName>
        <ecNumber evidence="4">2.7.7.65</ecNumber>
    </submittedName>
</protein>
<dbReference type="RefSeq" id="WP_379767637.1">
    <property type="nucleotide sequence ID" value="NZ_JBHSMZ010000002.1"/>
</dbReference>
<keyword evidence="2" id="KW-0812">Transmembrane</keyword>
<evidence type="ECO:0000313" key="4">
    <source>
        <dbReference type="EMBL" id="MFC5547744.1"/>
    </source>
</evidence>
<dbReference type="Gene3D" id="3.30.70.270">
    <property type="match status" value="1"/>
</dbReference>
<accession>A0ABW0RSC2</accession>